<sequence>MGGSDYKKRLKNLIAAAEKENWTVSKTGGGHWKFVPADKTKDIVHAPATSSDRRGVANVEADLKRSGLEL</sequence>
<evidence type="ECO:0000313" key="1">
    <source>
        <dbReference type="EMBL" id="SEC65087.1"/>
    </source>
</evidence>
<evidence type="ECO:0000313" key="2">
    <source>
        <dbReference type="Proteomes" id="UP000182241"/>
    </source>
</evidence>
<dbReference type="RefSeq" id="WP_068741778.1">
    <property type="nucleotide sequence ID" value="NZ_FNSA01000003.1"/>
</dbReference>
<proteinExistence type="predicted"/>
<dbReference type="EMBL" id="FNSA01000003">
    <property type="protein sequence ID" value="SEC65087.1"/>
    <property type="molecule type" value="Genomic_DNA"/>
</dbReference>
<protein>
    <recommendedName>
        <fullName evidence="3">HicA toxin of toxin-antitoxin</fullName>
    </recommendedName>
</protein>
<dbReference type="AlphaFoldDB" id="A0A1H4U8R6"/>
<gene>
    <name evidence="1" type="ORF">SAMN04489793_2816</name>
</gene>
<evidence type="ECO:0008006" key="3">
    <source>
        <dbReference type="Google" id="ProtNLM"/>
    </source>
</evidence>
<name>A0A1H4U8R6_TSUTY</name>
<dbReference type="STRING" id="57704.SAMN04489793_2816"/>
<accession>A0A1H4U8R6</accession>
<reference evidence="2" key="1">
    <citation type="submission" date="2016-10" db="EMBL/GenBank/DDBJ databases">
        <authorList>
            <person name="Varghese N."/>
            <person name="Submissions S."/>
        </authorList>
    </citation>
    <scope>NUCLEOTIDE SEQUENCE [LARGE SCALE GENOMIC DNA]</scope>
    <source>
        <strain evidence="2">DSM 44234</strain>
    </source>
</reference>
<dbReference type="OrthoDB" id="4630416at2"/>
<organism evidence="1 2">
    <name type="scientific">Tsukamurella tyrosinosolvens</name>
    <dbReference type="NCBI Taxonomy" id="57704"/>
    <lineage>
        <taxon>Bacteria</taxon>
        <taxon>Bacillati</taxon>
        <taxon>Actinomycetota</taxon>
        <taxon>Actinomycetes</taxon>
        <taxon>Mycobacteriales</taxon>
        <taxon>Tsukamurellaceae</taxon>
        <taxon>Tsukamurella</taxon>
    </lineage>
</organism>
<dbReference type="Proteomes" id="UP000182241">
    <property type="component" value="Unassembled WGS sequence"/>
</dbReference>
<keyword evidence="2" id="KW-1185">Reference proteome</keyword>